<feature type="transmembrane region" description="Helical" evidence="7">
    <location>
        <begin position="26"/>
        <end position="42"/>
    </location>
</feature>
<comment type="similarity">
    <text evidence="2">Belongs to the CPA3 antiporters (TC 2.A.63) subunit B family.</text>
</comment>
<accession>A0ABW8PYZ0</accession>
<keyword evidence="5 7" id="KW-1133">Transmembrane helix</keyword>
<feature type="transmembrane region" description="Helical" evidence="7">
    <location>
        <begin position="49"/>
        <end position="71"/>
    </location>
</feature>
<comment type="subcellular location">
    <subcellularLocation>
        <location evidence="1">Cell membrane</location>
        <topology evidence="1">Multi-pass membrane protein</topology>
    </subcellularLocation>
</comment>
<keyword evidence="3" id="KW-1003">Cell membrane</keyword>
<dbReference type="PANTHER" id="PTHR33932:SF4">
    <property type="entry name" value="NA(+)_H(+) ANTIPORTER SUBUNIT B"/>
    <property type="match status" value="1"/>
</dbReference>
<dbReference type="InterPro" id="IPR050622">
    <property type="entry name" value="CPA3_antiporter_subunitB"/>
</dbReference>
<keyword evidence="11" id="KW-1185">Reference proteome</keyword>
<dbReference type="Gene3D" id="1.20.120.1200">
    <property type="entry name" value="NADH-ubiquinone/plastoquinone oxidoreductase chain 6, subunit NuoJ"/>
    <property type="match status" value="1"/>
</dbReference>
<feature type="transmembrane region" description="Helical" evidence="7">
    <location>
        <begin position="141"/>
        <end position="157"/>
    </location>
</feature>
<evidence type="ECO:0000256" key="7">
    <source>
        <dbReference type="SAM" id="Phobius"/>
    </source>
</evidence>
<keyword evidence="6 7" id="KW-0472">Membrane</keyword>
<dbReference type="Proteomes" id="UP001621714">
    <property type="component" value="Unassembled WGS sequence"/>
</dbReference>
<feature type="transmembrane region" description="Helical" evidence="7">
    <location>
        <begin position="204"/>
        <end position="225"/>
    </location>
</feature>
<gene>
    <name evidence="10" type="ORF">V6U78_08460</name>
</gene>
<evidence type="ECO:0000256" key="3">
    <source>
        <dbReference type="ARBA" id="ARBA00022475"/>
    </source>
</evidence>
<feature type="domain" description="MrpA C-terminal/MbhD" evidence="9">
    <location>
        <begin position="10"/>
        <end position="73"/>
    </location>
</feature>
<evidence type="ECO:0000256" key="6">
    <source>
        <dbReference type="ARBA" id="ARBA00023136"/>
    </source>
</evidence>
<evidence type="ECO:0000313" key="11">
    <source>
        <dbReference type="Proteomes" id="UP001621714"/>
    </source>
</evidence>
<dbReference type="Pfam" id="PF13244">
    <property type="entry name" value="MbhD"/>
    <property type="match status" value="1"/>
</dbReference>
<evidence type="ECO:0000256" key="2">
    <source>
        <dbReference type="ARBA" id="ARBA00009425"/>
    </source>
</evidence>
<dbReference type="PANTHER" id="PTHR33932">
    <property type="entry name" value="NA(+)/H(+) ANTIPORTER SUBUNIT B"/>
    <property type="match status" value="1"/>
</dbReference>
<evidence type="ECO:0000256" key="5">
    <source>
        <dbReference type="ARBA" id="ARBA00022989"/>
    </source>
</evidence>
<protein>
    <submittedName>
        <fullName evidence="10">Hydrogenase subunit MbhD domain-containing protein</fullName>
    </submittedName>
</protein>
<dbReference type="InterPro" id="IPR025383">
    <property type="entry name" value="MrpA_C/MbhD"/>
</dbReference>
<name>A0ABW8PYZ0_9GAMM</name>
<evidence type="ECO:0000259" key="8">
    <source>
        <dbReference type="Pfam" id="PF04039"/>
    </source>
</evidence>
<dbReference type="Pfam" id="PF04039">
    <property type="entry name" value="MnhB"/>
    <property type="match status" value="1"/>
</dbReference>
<evidence type="ECO:0000256" key="1">
    <source>
        <dbReference type="ARBA" id="ARBA00004651"/>
    </source>
</evidence>
<dbReference type="InterPro" id="IPR007182">
    <property type="entry name" value="MnhB"/>
</dbReference>
<sequence length="302" mass="31763">MIDWLLVGGLLLLAIGVLVARQLYQAVVMFIAFGLLMALVWIRMEAPDLALAEAAIGAGLTGVLLLDALGHLREPHRPSNPSLALPLVMTGLLCLCLLAALLYPVTERESLIEQVATSLPATGVEHPITGVLLAFRAYDTLLEVAVVLVAVVVGLALRMSHEDQPAASQAHSPLLSGMLAWLAPVMLLVGSYLLWIGSYRSGGAFQSAAVLAALLVLLKLAGFSLQRLSSGWVFRLGAVVGLGFFIAAGWLAQGLGGQFLEWPTAVSGAFILSIELVLSGSLALLLYSLFEASPAPLPLQVS</sequence>
<feature type="transmembrane region" description="Helical" evidence="7">
    <location>
        <begin position="264"/>
        <end position="290"/>
    </location>
</feature>
<evidence type="ECO:0000259" key="9">
    <source>
        <dbReference type="Pfam" id="PF13244"/>
    </source>
</evidence>
<feature type="transmembrane region" description="Helical" evidence="7">
    <location>
        <begin position="83"/>
        <end position="103"/>
    </location>
</feature>
<dbReference type="RefSeq" id="WP_405339385.1">
    <property type="nucleotide sequence ID" value="NZ_JBANFI010000004.1"/>
</dbReference>
<dbReference type="EMBL" id="JBANFI010000004">
    <property type="protein sequence ID" value="MFK7161066.1"/>
    <property type="molecule type" value="Genomic_DNA"/>
</dbReference>
<reference evidence="10 11" key="1">
    <citation type="submission" date="2024-02" db="EMBL/GenBank/DDBJ databases">
        <title>Marinospirillum sp. MEB 164 isolated from Lonar lake sediment.</title>
        <authorList>
            <person name="Joshi A."/>
            <person name="Thite S."/>
        </authorList>
    </citation>
    <scope>NUCLEOTIDE SEQUENCE [LARGE SCALE GENOMIC DNA]</scope>
    <source>
        <strain evidence="10 11">MEB164</strain>
    </source>
</reference>
<evidence type="ECO:0000313" key="10">
    <source>
        <dbReference type="EMBL" id="MFK7161066.1"/>
    </source>
</evidence>
<proteinExistence type="inferred from homology"/>
<feature type="transmembrane region" description="Helical" evidence="7">
    <location>
        <begin position="232"/>
        <end position="252"/>
    </location>
</feature>
<organism evidence="10 11">
    <name type="scientific">Marinospirillum alkalitolerans</name>
    <dbReference type="NCBI Taxonomy" id="3123374"/>
    <lineage>
        <taxon>Bacteria</taxon>
        <taxon>Pseudomonadati</taxon>
        <taxon>Pseudomonadota</taxon>
        <taxon>Gammaproteobacteria</taxon>
        <taxon>Oceanospirillales</taxon>
        <taxon>Oceanospirillaceae</taxon>
        <taxon>Marinospirillum</taxon>
    </lineage>
</organism>
<evidence type="ECO:0000256" key="4">
    <source>
        <dbReference type="ARBA" id="ARBA00022692"/>
    </source>
</evidence>
<feature type="transmembrane region" description="Helical" evidence="7">
    <location>
        <begin position="178"/>
        <end position="198"/>
    </location>
</feature>
<keyword evidence="4 7" id="KW-0812">Transmembrane</keyword>
<dbReference type="InterPro" id="IPR042106">
    <property type="entry name" value="Nuo/plastoQ_OxRdtase_6_NuoJ"/>
</dbReference>
<comment type="caution">
    <text evidence="10">The sequence shown here is derived from an EMBL/GenBank/DDBJ whole genome shotgun (WGS) entry which is preliminary data.</text>
</comment>
<feature type="domain" description="Na+/H+ antiporter MnhB subunit-related protein" evidence="8">
    <location>
        <begin position="178"/>
        <end position="266"/>
    </location>
</feature>